<accession>A0A7D3XI80</accession>
<keyword evidence="4" id="KW-0479">Metal-binding</keyword>
<dbReference type="InterPro" id="IPR018497">
    <property type="entry name" value="Peptidase_M13_C"/>
</dbReference>
<keyword evidence="3" id="KW-0645">Protease</keyword>
<proteinExistence type="inferred from homology"/>
<evidence type="ECO:0000256" key="8">
    <source>
        <dbReference type="SAM" id="SignalP"/>
    </source>
</evidence>
<comment type="similarity">
    <text evidence="2">Belongs to the peptidase M13 family.</text>
</comment>
<dbReference type="EMBL" id="CP053921">
    <property type="protein sequence ID" value="QKG71893.1"/>
    <property type="molecule type" value="Genomic_DNA"/>
</dbReference>
<feature type="signal peptide" evidence="8">
    <location>
        <begin position="1"/>
        <end position="28"/>
    </location>
</feature>
<dbReference type="CDD" id="cd08662">
    <property type="entry name" value="M13"/>
    <property type="match status" value="1"/>
</dbReference>
<keyword evidence="8" id="KW-0732">Signal</keyword>
<keyword evidence="7" id="KW-0482">Metalloprotease</keyword>
<keyword evidence="5" id="KW-0378">Hydrolase</keyword>
<dbReference type="PRINTS" id="PR00786">
    <property type="entry name" value="NEPRILYSIN"/>
</dbReference>
<reference evidence="11 12" key="1">
    <citation type="submission" date="2020-05" db="EMBL/GenBank/DDBJ databases">
        <title>Erythrobacter mangrovi sp. nov., isolated from rhizosphere soil of mangrove plant (Kandelia candel).</title>
        <authorList>
            <person name="Ye Y.H."/>
        </authorList>
    </citation>
    <scope>NUCLEOTIDE SEQUENCE [LARGE SCALE GENOMIC DNA]</scope>
    <source>
        <strain evidence="11 12">EB310</strain>
    </source>
</reference>
<dbReference type="KEGG" id="emv:HQR01_11280"/>
<evidence type="ECO:0000256" key="6">
    <source>
        <dbReference type="ARBA" id="ARBA00022833"/>
    </source>
</evidence>
<sequence length="688" mass="76241">MRRTISSSRAAVSALALSLTFLAAPSFADEQGNSAAGDEHTIVVTGQAKIGEYGLDLTAGDPSADPGDDFERFASGAWIDRTEIPGDRPSVGSFNNLREDVTEQVNGLITEAPTTAQYGALYKTFMDEKAIEKAGLAPLKRDLAKVDAIQDKVAFARFMGSTYDKFGATLFGTGPYADPDDPTVNSLWMFSTGLGLPEKDYYFSDKFSAQRGAYLDYLERTFRAIGVANPREAASRVFTFETYIAELNWDVEQKRDIAAINNPMSSEELAAYAPGIDWDAFFEGNNVPPQKRIIVTDNTAVKAIAALYGSTDLETLKLWQKAQVAHQASPYLNKKMVDSRFEFTSKLSGVSEQRARWKRAVDLINGQLGELVGEAYVGEYFPRIAKTRMDELVGNLKLAMADRIRGNDWMSEATKTAALEKLEKMEVMVGYPKEFRDYSELPVSETSLYDNMVAATKFNADYAMSDLGEPVDRSKWGMNPQTVNAYNGGLENKMVFPAGILQPPFFDPWADPAVNYGAIGVVIGHEISHGFDDQGRKIDANGAIKDWWTAEDNERFKAESKKFGDQYAKFEVVPGAFINPELTMGENIADLAGVLVAFDAYHKSLNGQEAPVIDGLTGDQRFFLAYAQVWRAKAREDALRNQVTTDPHSPARYRTIAPLRNVDAWYEAFGITPDDDMYIAPEDRARIW</sequence>
<evidence type="ECO:0000256" key="7">
    <source>
        <dbReference type="ARBA" id="ARBA00023049"/>
    </source>
</evidence>
<evidence type="ECO:0000256" key="2">
    <source>
        <dbReference type="ARBA" id="ARBA00007357"/>
    </source>
</evidence>
<evidence type="ECO:0000256" key="5">
    <source>
        <dbReference type="ARBA" id="ARBA00022801"/>
    </source>
</evidence>
<dbReference type="PANTHER" id="PTHR11733:SF167">
    <property type="entry name" value="FI17812P1-RELATED"/>
    <property type="match status" value="1"/>
</dbReference>
<dbReference type="InterPro" id="IPR042089">
    <property type="entry name" value="Peptidase_M13_dom_2"/>
</dbReference>
<evidence type="ECO:0000256" key="3">
    <source>
        <dbReference type="ARBA" id="ARBA00022670"/>
    </source>
</evidence>
<dbReference type="Proteomes" id="UP000504693">
    <property type="component" value="Chromosome"/>
</dbReference>
<keyword evidence="6" id="KW-0862">Zinc</keyword>
<dbReference type="Pfam" id="PF05649">
    <property type="entry name" value="Peptidase_M13_N"/>
    <property type="match status" value="1"/>
</dbReference>
<dbReference type="InterPro" id="IPR024079">
    <property type="entry name" value="MetalloPept_cat_dom_sf"/>
</dbReference>
<evidence type="ECO:0000259" key="10">
    <source>
        <dbReference type="Pfam" id="PF05649"/>
    </source>
</evidence>
<dbReference type="SUPFAM" id="SSF55486">
    <property type="entry name" value="Metalloproteases ('zincins'), catalytic domain"/>
    <property type="match status" value="1"/>
</dbReference>
<dbReference type="InterPro" id="IPR000718">
    <property type="entry name" value="Peptidase_M13"/>
</dbReference>
<feature type="chain" id="PRO_5028798024" evidence="8">
    <location>
        <begin position="29"/>
        <end position="688"/>
    </location>
</feature>
<evidence type="ECO:0000256" key="1">
    <source>
        <dbReference type="ARBA" id="ARBA00001947"/>
    </source>
</evidence>
<organism evidence="11 12">
    <name type="scientific">Erythrobacter mangrovi</name>
    <dbReference type="NCBI Taxonomy" id="2739433"/>
    <lineage>
        <taxon>Bacteria</taxon>
        <taxon>Pseudomonadati</taxon>
        <taxon>Pseudomonadota</taxon>
        <taxon>Alphaproteobacteria</taxon>
        <taxon>Sphingomonadales</taxon>
        <taxon>Erythrobacteraceae</taxon>
        <taxon>Erythrobacter/Porphyrobacter group</taxon>
        <taxon>Erythrobacter</taxon>
    </lineage>
</organism>
<dbReference type="GO" id="GO:0005886">
    <property type="term" value="C:plasma membrane"/>
    <property type="evidence" value="ECO:0007669"/>
    <property type="project" value="TreeGrafter"/>
</dbReference>
<name>A0A7D3XI80_9SPHN</name>
<dbReference type="RefSeq" id="WP_173214959.1">
    <property type="nucleotide sequence ID" value="NZ_CP053921.1"/>
</dbReference>
<comment type="cofactor">
    <cofactor evidence="1">
        <name>Zn(2+)</name>
        <dbReference type="ChEBI" id="CHEBI:29105"/>
    </cofactor>
</comment>
<evidence type="ECO:0000256" key="4">
    <source>
        <dbReference type="ARBA" id="ARBA00022723"/>
    </source>
</evidence>
<protein>
    <submittedName>
        <fullName evidence="11">M13 family metallopeptidase</fullName>
    </submittedName>
</protein>
<dbReference type="GO" id="GO:0046872">
    <property type="term" value="F:metal ion binding"/>
    <property type="evidence" value="ECO:0007669"/>
    <property type="project" value="UniProtKB-KW"/>
</dbReference>
<feature type="domain" description="Peptidase M13 C-terminal" evidence="9">
    <location>
        <begin position="484"/>
        <end position="683"/>
    </location>
</feature>
<dbReference type="AlphaFoldDB" id="A0A7D3XI80"/>
<dbReference type="Gene3D" id="3.40.390.10">
    <property type="entry name" value="Collagenase (Catalytic Domain)"/>
    <property type="match status" value="1"/>
</dbReference>
<evidence type="ECO:0000313" key="12">
    <source>
        <dbReference type="Proteomes" id="UP000504693"/>
    </source>
</evidence>
<dbReference type="InterPro" id="IPR008753">
    <property type="entry name" value="Peptidase_M13_N"/>
</dbReference>
<dbReference type="PANTHER" id="PTHR11733">
    <property type="entry name" value="ZINC METALLOPROTEASE FAMILY M13 NEPRILYSIN-RELATED"/>
    <property type="match status" value="1"/>
</dbReference>
<dbReference type="PROSITE" id="PS51885">
    <property type="entry name" value="NEPRILYSIN"/>
    <property type="match status" value="1"/>
</dbReference>
<gene>
    <name evidence="11" type="ORF">HQR01_11280</name>
</gene>
<dbReference type="GO" id="GO:0016485">
    <property type="term" value="P:protein processing"/>
    <property type="evidence" value="ECO:0007669"/>
    <property type="project" value="TreeGrafter"/>
</dbReference>
<dbReference type="GO" id="GO:0004222">
    <property type="term" value="F:metalloendopeptidase activity"/>
    <property type="evidence" value="ECO:0007669"/>
    <property type="project" value="InterPro"/>
</dbReference>
<keyword evidence="12" id="KW-1185">Reference proteome</keyword>
<evidence type="ECO:0000313" key="11">
    <source>
        <dbReference type="EMBL" id="QKG71893.1"/>
    </source>
</evidence>
<dbReference type="Pfam" id="PF01431">
    <property type="entry name" value="Peptidase_M13"/>
    <property type="match status" value="1"/>
</dbReference>
<feature type="domain" description="Peptidase M13 N-terminal" evidence="10">
    <location>
        <begin position="66"/>
        <end position="432"/>
    </location>
</feature>
<evidence type="ECO:0000259" key="9">
    <source>
        <dbReference type="Pfam" id="PF01431"/>
    </source>
</evidence>
<dbReference type="Gene3D" id="1.10.1380.10">
    <property type="entry name" value="Neutral endopeptidase , domain2"/>
    <property type="match status" value="1"/>
</dbReference>